<accession>A0ABT3ZZ94</accession>
<keyword evidence="1" id="KW-0678">Repressor</keyword>
<dbReference type="PANTHER" id="PTHR30055">
    <property type="entry name" value="HTH-TYPE TRANSCRIPTIONAL REGULATOR RUTR"/>
    <property type="match status" value="1"/>
</dbReference>
<dbReference type="RefSeq" id="WP_267533691.1">
    <property type="nucleotide sequence ID" value="NZ_JAPNKA010000001.1"/>
</dbReference>
<dbReference type="Pfam" id="PF00440">
    <property type="entry name" value="TetR_N"/>
    <property type="match status" value="1"/>
</dbReference>
<dbReference type="Gene3D" id="1.10.10.60">
    <property type="entry name" value="Homeodomain-like"/>
    <property type="match status" value="1"/>
</dbReference>
<dbReference type="InterPro" id="IPR036271">
    <property type="entry name" value="Tet_transcr_reg_TetR-rel_C_sf"/>
</dbReference>
<name>A0ABT3ZZ94_9BACT</name>
<reference evidence="7 8" key="1">
    <citation type="submission" date="2022-11" db="EMBL/GenBank/DDBJ databases">
        <title>Minimal conservation of predation-associated metabolite biosynthetic gene clusters underscores biosynthetic potential of Myxococcota including descriptions for ten novel species: Archangium lansinium sp. nov., Myxococcus landrumus sp. nov., Nannocystis bai.</title>
        <authorList>
            <person name="Ahearne A."/>
            <person name="Stevens C."/>
            <person name="Phillips K."/>
        </authorList>
    </citation>
    <scope>NUCLEOTIDE SEQUENCE [LARGE SCALE GENOMIC DNA]</scope>
    <source>
        <strain evidence="7 8">MIWBW</strain>
    </source>
</reference>
<dbReference type="Proteomes" id="UP001207654">
    <property type="component" value="Unassembled WGS sequence"/>
</dbReference>
<dbReference type="Gene3D" id="1.10.357.10">
    <property type="entry name" value="Tetracycline Repressor, domain 2"/>
    <property type="match status" value="1"/>
</dbReference>
<evidence type="ECO:0000256" key="4">
    <source>
        <dbReference type="ARBA" id="ARBA00023163"/>
    </source>
</evidence>
<dbReference type="SUPFAM" id="SSF46689">
    <property type="entry name" value="Homeodomain-like"/>
    <property type="match status" value="1"/>
</dbReference>
<evidence type="ECO:0000256" key="3">
    <source>
        <dbReference type="ARBA" id="ARBA00023125"/>
    </source>
</evidence>
<dbReference type="EMBL" id="JAPNKA010000001">
    <property type="protein sequence ID" value="MCY1074732.1"/>
    <property type="molecule type" value="Genomic_DNA"/>
</dbReference>
<keyword evidence="3 5" id="KW-0238">DNA-binding</keyword>
<evidence type="ECO:0000256" key="2">
    <source>
        <dbReference type="ARBA" id="ARBA00023015"/>
    </source>
</evidence>
<dbReference type="InterPro" id="IPR009057">
    <property type="entry name" value="Homeodomain-like_sf"/>
</dbReference>
<dbReference type="PROSITE" id="PS50977">
    <property type="entry name" value="HTH_TETR_2"/>
    <property type="match status" value="1"/>
</dbReference>
<keyword evidence="8" id="KW-1185">Reference proteome</keyword>
<evidence type="ECO:0000313" key="7">
    <source>
        <dbReference type="EMBL" id="MCY1074732.1"/>
    </source>
</evidence>
<sequence>MTEADDARKRILEKAEQFFLTHGYSRVTMDDLATELRMSKKTLYRHFSSKEELGEATILASFARIGEELRAILEDERLDFGERLEGFVRTLAGRYARSATVLRDFQRDAPTLWQKLLELRREAVQARFGAFLAAGVKAGALRADVEPRLVVRMMLTLVDQLLRPDVLAELEMTAEQAYPRMLGVILDGIRTKQERHTPPARKPRGTRT</sequence>
<keyword evidence="2" id="KW-0805">Transcription regulation</keyword>
<feature type="domain" description="HTH tetR-type" evidence="6">
    <location>
        <begin position="5"/>
        <end position="65"/>
    </location>
</feature>
<dbReference type="SUPFAM" id="SSF48498">
    <property type="entry name" value="Tetracyclin repressor-like, C-terminal domain"/>
    <property type="match status" value="1"/>
</dbReference>
<evidence type="ECO:0000256" key="1">
    <source>
        <dbReference type="ARBA" id="ARBA00022491"/>
    </source>
</evidence>
<evidence type="ECO:0000256" key="5">
    <source>
        <dbReference type="PROSITE-ProRule" id="PRU00335"/>
    </source>
</evidence>
<dbReference type="PRINTS" id="PR00455">
    <property type="entry name" value="HTHTETR"/>
</dbReference>
<gene>
    <name evidence="7" type="ORF">OV287_09555</name>
</gene>
<comment type="caution">
    <text evidence="7">The sequence shown here is derived from an EMBL/GenBank/DDBJ whole genome shotgun (WGS) entry which is preliminary data.</text>
</comment>
<proteinExistence type="predicted"/>
<dbReference type="PANTHER" id="PTHR30055:SF175">
    <property type="entry name" value="HTH-TYPE TRANSCRIPTIONAL REPRESSOR KSTR2"/>
    <property type="match status" value="1"/>
</dbReference>
<evidence type="ECO:0000259" key="6">
    <source>
        <dbReference type="PROSITE" id="PS50977"/>
    </source>
</evidence>
<feature type="DNA-binding region" description="H-T-H motif" evidence="5">
    <location>
        <begin position="28"/>
        <end position="47"/>
    </location>
</feature>
<dbReference type="InterPro" id="IPR001647">
    <property type="entry name" value="HTH_TetR"/>
</dbReference>
<evidence type="ECO:0000313" key="8">
    <source>
        <dbReference type="Proteomes" id="UP001207654"/>
    </source>
</evidence>
<organism evidence="7 8">
    <name type="scientific">Archangium lansingense</name>
    <dbReference type="NCBI Taxonomy" id="2995310"/>
    <lineage>
        <taxon>Bacteria</taxon>
        <taxon>Pseudomonadati</taxon>
        <taxon>Myxococcota</taxon>
        <taxon>Myxococcia</taxon>
        <taxon>Myxococcales</taxon>
        <taxon>Cystobacterineae</taxon>
        <taxon>Archangiaceae</taxon>
        <taxon>Archangium</taxon>
    </lineage>
</organism>
<protein>
    <submittedName>
        <fullName evidence="7">TetR/AcrR family transcriptional regulator</fullName>
    </submittedName>
</protein>
<keyword evidence="4" id="KW-0804">Transcription</keyword>
<dbReference type="InterPro" id="IPR050109">
    <property type="entry name" value="HTH-type_TetR-like_transc_reg"/>
</dbReference>